<sequence length="74" mass="8569">MNPNRQNDKFSQTSSKPRLTVSRPFKSPDSYISTQDKSSNGASPNPVKHELEMIKRKPNIKRLLKEVDKNDTRR</sequence>
<accession>A0A0F9NS96</accession>
<reference evidence="2" key="1">
    <citation type="journal article" date="2015" name="Nature">
        <title>Complex archaea that bridge the gap between prokaryotes and eukaryotes.</title>
        <authorList>
            <person name="Spang A."/>
            <person name="Saw J.H."/>
            <person name="Jorgensen S.L."/>
            <person name="Zaremba-Niedzwiedzka K."/>
            <person name="Martijn J."/>
            <person name="Lind A.E."/>
            <person name="van Eijk R."/>
            <person name="Schleper C."/>
            <person name="Guy L."/>
            <person name="Ettema T.J."/>
        </authorList>
    </citation>
    <scope>NUCLEOTIDE SEQUENCE</scope>
</reference>
<organism evidence="2">
    <name type="scientific">marine sediment metagenome</name>
    <dbReference type="NCBI Taxonomy" id="412755"/>
    <lineage>
        <taxon>unclassified sequences</taxon>
        <taxon>metagenomes</taxon>
        <taxon>ecological metagenomes</taxon>
    </lineage>
</organism>
<comment type="caution">
    <text evidence="2">The sequence shown here is derived from an EMBL/GenBank/DDBJ whole genome shotgun (WGS) entry which is preliminary data.</text>
</comment>
<gene>
    <name evidence="2" type="ORF">LCGC14_1301820</name>
</gene>
<feature type="compositionally biased region" description="Polar residues" evidence="1">
    <location>
        <begin position="1"/>
        <end position="17"/>
    </location>
</feature>
<dbReference type="EMBL" id="LAZR01007604">
    <property type="protein sequence ID" value="KKM84182.1"/>
    <property type="molecule type" value="Genomic_DNA"/>
</dbReference>
<feature type="compositionally biased region" description="Polar residues" evidence="1">
    <location>
        <begin position="30"/>
        <end position="43"/>
    </location>
</feature>
<feature type="compositionally biased region" description="Basic and acidic residues" evidence="1">
    <location>
        <begin position="63"/>
        <end position="74"/>
    </location>
</feature>
<feature type="region of interest" description="Disordered" evidence="1">
    <location>
        <begin position="1"/>
        <end position="74"/>
    </location>
</feature>
<proteinExistence type="predicted"/>
<evidence type="ECO:0000313" key="2">
    <source>
        <dbReference type="EMBL" id="KKM84182.1"/>
    </source>
</evidence>
<evidence type="ECO:0000256" key="1">
    <source>
        <dbReference type="SAM" id="MobiDB-lite"/>
    </source>
</evidence>
<name>A0A0F9NS96_9ZZZZ</name>
<protein>
    <submittedName>
        <fullName evidence="2">Uncharacterized protein</fullName>
    </submittedName>
</protein>
<dbReference type="AlphaFoldDB" id="A0A0F9NS96"/>